<reference evidence="3 4" key="1">
    <citation type="submission" date="2017-09" db="EMBL/GenBank/DDBJ databases">
        <title>WGS assembly of Aquilegia coerulea Goldsmith.</title>
        <authorList>
            <person name="Hodges S."/>
            <person name="Kramer E."/>
            <person name="Nordborg M."/>
            <person name="Tomkins J."/>
            <person name="Borevitz J."/>
            <person name="Derieg N."/>
            <person name="Yan J."/>
            <person name="Mihaltcheva S."/>
            <person name="Hayes R.D."/>
            <person name="Rokhsar D."/>
        </authorList>
    </citation>
    <scope>NUCLEOTIDE SEQUENCE [LARGE SCALE GENOMIC DNA]</scope>
    <source>
        <strain evidence="4">cv. Goldsmith</strain>
    </source>
</reference>
<evidence type="ECO:0000256" key="1">
    <source>
        <dbReference type="SAM" id="SignalP"/>
    </source>
</evidence>
<dbReference type="PANTHER" id="PTHR37230">
    <property type="entry name" value="OS06G0731300 PROTEIN"/>
    <property type="match status" value="1"/>
</dbReference>
<dbReference type="AlphaFoldDB" id="A0A2G5C627"/>
<feature type="domain" description="DUF7895" evidence="2">
    <location>
        <begin position="95"/>
        <end position="143"/>
    </location>
</feature>
<evidence type="ECO:0000259" key="2">
    <source>
        <dbReference type="Pfam" id="PF25433"/>
    </source>
</evidence>
<organism evidence="3 4">
    <name type="scientific">Aquilegia coerulea</name>
    <name type="common">Rocky mountain columbine</name>
    <dbReference type="NCBI Taxonomy" id="218851"/>
    <lineage>
        <taxon>Eukaryota</taxon>
        <taxon>Viridiplantae</taxon>
        <taxon>Streptophyta</taxon>
        <taxon>Embryophyta</taxon>
        <taxon>Tracheophyta</taxon>
        <taxon>Spermatophyta</taxon>
        <taxon>Magnoliopsida</taxon>
        <taxon>Ranunculales</taxon>
        <taxon>Ranunculaceae</taxon>
        <taxon>Thalictroideae</taxon>
        <taxon>Aquilegia</taxon>
    </lineage>
</organism>
<dbReference type="OrthoDB" id="1933346at2759"/>
<gene>
    <name evidence="3" type="ORF">AQUCO_09000005v1</name>
</gene>
<dbReference type="InterPro" id="IPR057217">
    <property type="entry name" value="DUF7895"/>
</dbReference>
<dbReference type="EMBL" id="KZ305107">
    <property type="protein sequence ID" value="PIA26738.1"/>
    <property type="molecule type" value="Genomic_DNA"/>
</dbReference>
<feature type="signal peptide" evidence="1">
    <location>
        <begin position="1"/>
        <end position="20"/>
    </location>
</feature>
<keyword evidence="4" id="KW-1185">Reference proteome</keyword>
<name>A0A2G5C627_AQUCA</name>
<dbReference type="PANTHER" id="PTHR37230:SF1">
    <property type="entry name" value="OS06G0731300 PROTEIN"/>
    <property type="match status" value="1"/>
</dbReference>
<accession>A0A2G5C627</accession>
<proteinExistence type="predicted"/>
<keyword evidence="1" id="KW-0732">Signal</keyword>
<evidence type="ECO:0000313" key="4">
    <source>
        <dbReference type="Proteomes" id="UP000230069"/>
    </source>
</evidence>
<dbReference type="STRING" id="218851.A0A2G5C627"/>
<feature type="chain" id="PRO_5013700290" description="DUF7895 domain-containing protein" evidence="1">
    <location>
        <begin position="21"/>
        <end position="184"/>
    </location>
</feature>
<sequence>MELTLLTLHSLSFSSSSSSASRNCNSDHYNTCYPNTNLPFHFKAQGQGTKKSIVSCALPETAVSVVLAATAVGAAATFLARRTKASETTVAEDPLKVCEDCGGSGICAECKGEGFVLKRLSDERAEKARLSAQNMATRYTAGYVFEFPISFLILFYLEYVRGEGTPQPAFKSKSYIIFCMSSLS</sequence>
<dbReference type="InParanoid" id="A0A2G5C627"/>
<dbReference type="FunCoup" id="A0A2G5C627">
    <property type="interactions" value="1456"/>
</dbReference>
<protein>
    <recommendedName>
        <fullName evidence="2">DUF7895 domain-containing protein</fullName>
    </recommendedName>
</protein>
<dbReference type="Pfam" id="PF25433">
    <property type="entry name" value="DUF7895"/>
    <property type="match status" value="1"/>
</dbReference>
<dbReference type="Proteomes" id="UP000230069">
    <property type="component" value="Unassembled WGS sequence"/>
</dbReference>
<evidence type="ECO:0000313" key="3">
    <source>
        <dbReference type="EMBL" id="PIA26738.1"/>
    </source>
</evidence>